<accession>A0A1S9D4B0</accession>
<proteinExistence type="predicted"/>
<evidence type="ECO:0000313" key="1">
    <source>
        <dbReference type="EMBL" id="OOO03890.1"/>
    </source>
</evidence>
<dbReference type="Proteomes" id="UP000190312">
    <property type="component" value="Unassembled WGS sequence"/>
</dbReference>
<reference evidence="1 2" key="1">
    <citation type="submission" date="2016-10" db="EMBL/GenBank/DDBJ databases">
        <title>Genome sequencing of Aspergillus oryzae BCC7051.</title>
        <authorList>
            <person name="Thammarongtham C."/>
            <person name="Vorapreeda T."/>
            <person name="Nookaew I."/>
            <person name="Srisuk T."/>
            <person name="Land M."/>
            <person name="Jeennor S."/>
            <person name="Laoteng K."/>
        </authorList>
    </citation>
    <scope>NUCLEOTIDE SEQUENCE [LARGE SCALE GENOMIC DNA]</scope>
    <source>
        <strain evidence="1 2">BCC7051</strain>
    </source>
</reference>
<organism evidence="1 2">
    <name type="scientific">Aspergillus oryzae</name>
    <name type="common">Yellow koji mold</name>
    <dbReference type="NCBI Taxonomy" id="5062"/>
    <lineage>
        <taxon>Eukaryota</taxon>
        <taxon>Fungi</taxon>
        <taxon>Dikarya</taxon>
        <taxon>Ascomycota</taxon>
        <taxon>Pezizomycotina</taxon>
        <taxon>Eurotiomycetes</taxon>
        <taxon>Eurotiomycetidae</taxon>
        <taxon>Eurotiales</taxon>
        <taxon>Aspergillaceae</taxon>
        <taxon>Aspergillus</taxon>
        <taxon>Aspergillus subgen. Circumdati</taxon>
    </lineage>
</organism>
<gene>
    <name evidence="1" type="ORF">OAory_01095310</name>
</gene>
<dbReference type="EMBL" id="MKZY01000012">
    <property type="protein sequence ID" value="OOO03890.1"/>
    <property type="molecule type" value="Genomic_DNA"/>
</dbReference>
<evidence type="ECO:0000313" key="2">
    <source>
        <dbReference type="Proteomes" id="UP000190312"/>
    </source>
</evidence>
<protein>
    <submittedName>
        <fullName evidence="1">Uncharacterized protein</fullName>
    </submittedName>
</protein>
<comment type="caution">
    <text evidence="1">The sequence shown here is derived from an EMBL/GenBank/DDBJ whole genome shotgun (WGS) entry which is preliminary data.</text>
</comment>
<dbReference type="AlphaFoldDB" id="A0A1S9D4B0"/>
<name>A0A1S9D4B0_ASPOZ</name>
<sequence>MSVCLFQIITPTVDKPGLYVRFKRHSILFRSGRVQVKRDIPMYADTSLDINPSKYALYGLCANSCAFPSWPNYGNTLHNQSHAKSFMPDTEILQACGGRRNHRVVNHASPLQRRTTEQAFPRQGGGAYMRIRIPKYPRRSEMRTAKTHGQPILPLRT</sequence>